<dbReference type="OrthoDB" id="691130at2759"/>
<dbReference type="AlphaFoldDB" id="A0A8X6GPV3"/>
<dbReference type="InterPro" id="IPR036388">
    <property type="entry name" value="WH-like_DNA-bd_sf"/>
</dbReference>
<keyword evidence="4" id="KW-0804">Transcription</keyword>
<dbReference type="InterPro" id="IPR030456">
    <property type="entry name" value="TF_fork_head_CS_2"/>
</dbReference>
<dbReference type="SUPFAM" id="SSF46785">
    <property type="entry name" value="Winged helix' DNA-binding domain"/>
    <property type="match status" value="1"/>
</dbReference>
<dbReference type="PANTHER" id="PTHR45881:SF7">
    <property type="entry name" value="CHECKPOINT SUPPRESSOR 1-LIKE, ISOFORM A-RELATED"/>
    <property type="match status" value="1"/>
</dbReference>
<accession>A0A8X6GPV3</accession>
<gene>
    <name evidence="9" type="primary">Foxk1</name>
    <name evidence="9" type="ORF">TNCT_251141</name>
</gene>
<evidence type="ECO:0000256" key="7">
    <source>
        <dbReference type="SAM" id="MobiDB-lite"/>
    </source>
</evidence>
<dbReference type="EMBL" id="BMAO01006449">
    <property type="protein sequence ID" value="GFR08623.1"/>
    <property type="molecule type" value="Genomic_DNA"/>
</dbReference>
<sequence length="572" mass="63367">MEDGSEKELHFNKLRPYIARIEQIGLIFDQDDEFGELHYAPTDTVELDVNDIYNHVMGSSSGLENSQKHQLADLLSKFSDVFSSVPGSAKVKGHSSVFRRIVFRQMLFHWEKECIFRFPSTSIKIVFQSLIDESSPPRRSIRELMPQKPMAPLKIKIPDSDIPRLPGPETHYMSPAPSPTGTISAANSCPASPRGGMGKRNIANDLVAAYAAVAATSINDKTEQKILSSNNNNDGQYASNNGSGKDEKPPYSYAQLIVQAISSVPDKQLTLSGIYSYITKNYPFYRTADRSWQNSIRHNLSLNRYFVKVPRSQEEPGKGSFWRIDPQSEAKLIEQAFRKRRQRGVPCFRPPPYGGLASRSAPASPTHGGMSGLVTPDSLSREPSPVSEMLTQESEGNPSYTSNLQFSSSRTFLPVHATEARPNLSDPGSPGNYMNNISAPQNISSSLQPSAHYIKPRVYFPTMQHPVNMVSNGVVNNGTLEDHHGCEKLYGQLTYPQRNTESQLIDATRINQQPSVIMQAPPSLPGNTFSPPSSASHPGSISMEPPPSSFMQMLNMPESETEPEQIRLHDKS</sequence>
<evidence type="ECO:0000313" key="10">
    <source>
        <dbReference type="Proteomes" id="UP000887116"/>
    </source>
</evidence>
<dbReference type="SMART" id="SM00339">
    <property type="entry name" value="FH"/>
    <property type="match status" value="1"/>
</dbReference>
<feature type="compositionally biased region" description="Polar residues" evidence="7">
    <location>
        <begin position="226"/>
        <end position="243"/>
    </location>
</feature>
<feature type="region of interest" description="Disordered" evidence="7">
    <location>
        <begin position="520"/>
        <end position="572"/>
    </location>
</feature>
<protein>
    <submittedName>
        <fullName evidence="9">Forkhead box protein K1</fullName>
    </submittedName>
</protein>
<feature type="compositionally biased region" description="Polar residues" evidence="7">
    <location>
        <begin position="525"/>
        <end position="539"/>
    </location>
</feature>
<reference evidence="9" key="1">
    <citation type="submission" date="2020-07" db="EMBL/GenBank/DDBJ databases">
        <title>Multicomponent nature underlies the extraordinary mechanical properties of spider dragline silk.</title>
        <authorList>
            <person name="Kono N."/>
            <person name="Nakamura H."/>
            <person name="Mori M."/>
            <person name="Yoshida Y."/>
            <person name="Ohtoshi R."/>
            <person name="Malay A.D."/>
            <person name="Moran D.A.P."/>
            <person name="Tomita M."/>
            <person name="Numata K."/>
            <person name="Arakawa K."/>
        </authorList>
    </citation>
    <scope>NUCLEOTIDE SEQUENCE</scope>
</reference>
<evidence type="ECO:0000259" key="8">
    <source>
        <dbReference type="PROSITE" id="PS50039"/>
    </source>
</evidence>
<keyword evidence="2" id="KW-0805">Transcription regulation</keyword>
<feature type="DNA-binding region" description="Fork-head" evidence="6">
    <location>
        <begin position="248"/>
        <end position="343"/>
    </location>
</feature>
<dbReference type="PROSITE" id="PS50039">
    <property type="entry name" value="FORK_HEAD_3"/>
    <property type="match status" value="1"/>
</dbReference>
<keyword evidence="3 6" id="KW-0238">DNA-binding</keyword>
<evidence type="ECO:0000256" key="4">
    <source>
        <dbReference type="ARBA" id="ARBA00023163"/>
    </source>
</evidence>
<feature type="compositionally biased region" description="Polar residues" evidence="7">
    <location>
        <begin position="389"/>
        <end position="403"/>
    </location>
</feature>
<dbReference type="Pfam" id="PF00250">
    <property type="entry name" value="Forkhead"/>
    <property type="match status" value="1"/>
</dbReference>
<evidence type="ECO:0000256" key="5">
    <source>
        <dbReference type="ARBA" id="ARBA00023242"/>
    </source>
</evidence>
<evidence type="ECO:0000256" key="1">
    <source>
        <dbReference type="ARBA" id="ARBA00004123"/>
    </source>
</evidence>
<feature type="domain" description="Fork-head" evidence="8">
    <location>
        <begin position="248"/>
        <end position="343"/>
    </location>
</feature>
<dbReference type="PANTHER" id="PTHR45881">
    <property type="entry name" value="CHECKPOINT SUPPRESSOR 1-LIKE, ISOFORM A-RELATED"/>
    <property type="match status" value="1"/>
</dbReference>
<dbReference type="InterPro" id="IPR018122">
    <property type="entry name" value="TF_fork_head_CS_1"/>
</dbReference>
<dbReference type="FunFam" id="1.10.10.10:FF:000030">
    <property type="entry name" value="Forkhead box protein K2"/>
    <property type="match status" value="1"/>
</dbReference>
<dbReference type="GO" id="GO:0000981">
    <property type="term" value="F:DNA-binding transcription factor activity, RNA polymerase II-specific"/>
    <property type="evidence" value="ECO:0007669"/>
    <property type="project" value="TreeGrafter"/>
</dbReference>
<comment type="subcellular location">
    <subcellularLocation>
        <location evidence="1 6">Nucleus</location>
    </subcellularLocation>
</comment>
<proteinExistence type="predicted"/>
<dbReference type="Proteomes" id="UP000887116">
    <property type="component" value="Unassembled WGS sequence"/>
</dbReference>
<dbReference type="GO" id="GO:0000978">
    <property type="term" value="F:RNA polymerase II cis-regulatory region sequence-specific DNA binding"/>
    <property type="evidence" value="ECO:0007669"/>
    <property type="project" value="TreeGrafter"/>
</dbReference>
<dbReference type="InterPro" id="IPR036390">
    <property type="entry name" value="WH_DNA-bd_sf"/>
</dbReference>
<keyword evidence="5 6" id="KW-0539">Nucleus</keyword>
<keyword evidence="10" id="KW-1185">Reference proteome</keyword>
<evidence type="ECO:0000256" key="3">
    <source>
        <dbReference type="ARBA" id="ARBA00023125"/>
    </source>
</evidence>
<dbReference type="PRINTS" id="PR00053">
    <property type="entry name" value="FORKHEAD"/>
</dbReference>
<evidence type="ECO:0000256" key="6">
    <source>
        <dbReference type="PROSITE-ProRule" id="PRU00089"/>
    </source>
</evidence>
<dbReference type="PROSITE" id="PS00657">
    <property type="entry name" value="FORK_HEAD_1"/>
    <property type="match status" value="1"/>
</dbReference>
<comment type="caution">
    <text evidence="9">The sequence shown here is derived from an EMBL/GenBank/DDBJ whole genome shotgun (WGS) entry which is preliminary data.</text>
</comment>
<evidence type="ECO:0000256" key="2">
    <source>
        <dbReference type="ARBA" id="ARBA00023015"/>
    </source>
</evidence>
<feature type="region of interest" description="Disordered" evidence="7">
    <location>
        <begin position="226"/>
        <end position="248"/>
    </location>
</feature>
<feature type="region of interest" description="Disordered" evidence="7">
    <location>
        <begin position="352"/>
        <end position="403"/>
    </location>
</feature>
<dbReference type="Gene3D" id="1.10.10.10">
    <property type="entry name" value="Winged helix-like DNA-binding domain superfamily/Winged helix DNA-binding domain"/>
    <property type="match status" value="1"/>
</dbReference>
<evidence type="ECO:0000313" key="9">
    <source>
        <dbReference type="EMBL" id="GFR08623.1"/>
    </source>
</evidence>
<dbReference type="GO" id="GO:0005634">
    <property type="term" value="C:nucleus"/>
    <property type="evidence" value="ECO:0007669"/>
    <property type="project" value="UniProtKB-SubCell"/>
</dbReference>
<dbReference type="PROSITE" id="PS00658">
    <property type="entry name" value="FORK_HEAD_2"/>
    <property type="match status" value="1"/>
</dbReference>
<name>A0A8X6GPV3_TRICU</name>
<organism evidence="9 10">
    <name type="scientific">Trichonephila clavata</name>
    <name type="common">Joro spider</name>
    <name type="synonym">Nephila clavata</name>
    <dbReference type="NCBI Taxonomy" id="2740835"/>
    <lineage>
        <taxon>Eukaryota</taxon>
        <taxon>Metazoa</taxon>
        <taxon>Ecdysozoa</taxon>
        <taxon>Arthropoda</taxon>
        <taxon>Chelicerata</taxon>
        <taxon>Arachnida</taxon>
        <taxon>Araneae</taxon>
        <taxon>Araneomorphae</taxon>
        <taxon>Entelegynae</taxon>
        <taxon>Araneoidea</taxon>
        <taxon>Nephilidae</taxon>
        <taxon>Trichonephila</taxon>
    </lineage>
</organism>
<dbReference type="InterPro" id="IPR001766">
    <property type="entry name" value="Fork_head_dom"/>
</dbReference>